<dbReference type="Proteomes" id="UP000518266">
    <property type="component" value="Unassembled WGS sequence"/>
</dbReference>
<proteinExistence type="predicted"/>
<organism evidence="2 3">
    <name type="scientific">Dissostichus mawsoni</name>
    <name type="common">Antarctic cod</name>
    <dbReference type="NCBI Taxonomy" id="36200"/>
    <lineage>
        <taxon>Eukaryota</taxon>
        <taxon>Metazoa</taxon>
        <taxon>Chordata</taxon>
        <taxon>Craniata</taxon>
        <taxon>Vertebrata</taxon>
        <taxon>Euteleostomi</taxon>
        <taxon>Actinopterygii</taxon>
        <taxon>Neopterygii</taxon>
        <taxon>Teleostei</taxon>
        <taxon>Neoteleostei</taxon>
        <taxon>Acanthomorphata</taxon>
        <taxon>Eupercaria</taxon>
        <taxon>Perciformes</taxon>
        <taxon>Notothenioidei</taxon>
        <taxon>Nototheniidae</taxon>
        <taxon>Dissostichus</taxon>
    </lineage>
</organism>
<name>A0A7J5X5L7_DISMA</name>
<keyword evidence="1" id="KW-1133">Transmembrane helix</keyword>
<accession>A0A7J5X5L7</accession>
<evidence type="ECO:0000313" key="3">
    <source>
        <dbReference type="Proteomes" id="UP000518266"/>
    </source>
</evidence>
<dbReference type="AlphaFoldDB" id="A0A7J5X5L7"/>
<keyword evidence="3" id="KW-1185">Reference proteome</keyword>
<evidence type="ECO:0000313" key="2">
    <source>
        <dbReference type="EMBL" id="KAF3832261.1"/>
    </source>
</evidence>
<dbReference type="OrthoDB" id="10063988at2759"/>
<evidence type="ECO:0000256" key="1">
    <source>
        <dbReference type="SAM" id="Phobius"/>
    </source>
</evidence>
<feature type="transmembrane region" description="Helical" evidence="1">
    <location>
        <begin position="21"/>
        <end position="40"/>
    </location>
</feature>
<gene>
    <name evidence="2" type="ORF">F7725_025926</name>
</gene>
<keyword evidence="1" id="KW-0472">Membrane</keyword>
<reference evidence="2 3" key="1">
    <citation type="submission" date="2020-03" db="EMBL/GenBank/DDBJ databases">
        <title>Dissostichus mawsoni Genome sequencing and assembly.</title>
        <authorList>
            <person name="Park H."/>
        </authorList>
    </citation>
    <scope>NUCLEOTIDE SEQUENCE [LARGE SCALE GENOMIC DNA]</scope>
    <source>
        <strain evidence="2">DM0001</strain>
        <tissue evidence="2">Muscle</tissue>
    </source>
</reference>
<keyword evidence="1" id="KW-0812">Transmembrane</keyword>
<sequence>MSEEYLRCNEPDERAPRKMASLTLYLLQVLLLLVVSAAAWNLDSNYLSFYGGSMSFTPKGQNSDGTYKLELRNKQSTYMCNTLHSNYFCGIGSCGSITNISIQHNNDVKMSSYGINWCTADIPKSGHSFTWSGPLGDEQDEQMENDGPCGSGIPSCPRSFKIPTFDHDGDNVRCRVPTMSNGYECGICRLPQVDSYSRHSCLDGDYFPIFLAPTPSNGVNLTAFVNQPLEIKVKSRAQYSTIHNLIVTGPMGISKDNISAEEYIIKWTPTENELNDHFPICFVSEAIDEWGRVFQSELRCVIVDVGHYETKVTCNETTMTVEVEKSYLIRRNENNLHLKALGDSSCNLATHSNATTWWRSCR</sequence>
<dbReference type="EMBL" id="JAAKFY010000027">
    <property type="protein sequence ID" value="KAF3832261.1"/>
    <property type="molecule type" value="Genomic_DNA"/>
</dbReference>
<protein>
    <submittedName>
        <fullName evidence="2">Uncharacterized protein</fullName>
    </submittedName>
</protein>
<comment type="caution">
    <text evidence="2">The sequence shown here is derived from an EMBL/GenBank/DDBJ whole genome shotgun (WGS) entry which is preliminary data.</text>
</comment>